<proteinExistence type="inferred from homology"/>
<comment type="similarity">
    <text evidence="1 3">Belongs to the short-chain dehydrogenases/reductases (SDR) family.</text>
</comment>
<dbReference type="PROSITE" id="PS00061">
    <property type="entry name" value="ADH_SHORT"/>
    <property type="match status" value="1"/>
</dbReference>
<evidence type="ECO:0000256" key="1">
    <source>
        <dbReference type="ARBA" id="ARBA00006484"/>
    </source>
</evidence>
<keyword evidence="5" id="KW-1185">Reference proteome</keyword>
<sequence>MSTLKIAGSTALVTGANRGLGRAFALALLAGGAETVYAGARDPQTVTDPGLVPVKLDVTDPADVSAVAERCADTTLLINNAGILHGGSLLAAPSLDGARAELETNLFGTLAMCRAFAPVLGRTGGGALVNMLSVLSWHTLPQIGSYGVSKAAAWSMTNAVREELREQGTLVVAAHAAFIDTDMAARVDQPKTSPADVARRILDAVEAGREEVLVDDLTRQVKAALSGVPDER</sequence>
<keyword evidence="2" id="KW-0560">Oxidoreductase</keyword>
<comment type="caution">
    <text evidence="4">The sequence shown here is derived from an EMBL/GenBank/DDBJ whole genome shotgun (WGS) entry which is preliminary data.</text>
</comment>
<dbReference type="InterPro" id="IPR002347">
    <property type="entry name" value="SDR_fam"/>
</dbReference>
<dbReference type="PANTHER" id="PTHR43391:SF91">
    <property type="entry name" value="OS04G0390700 PROTEIN"/>
    <property type="match status" value="1"/>
</dbReference>
<dbReference type="PANTHER" id="PTHR43391">
    <property type="entry name" value="RETINOL DEHYDROGENASE-RELATED"/>
    <property type="match status" value="1"/>
</dbReference>
<dbReference type="Proteomes" id="UP001595993">
    <property type="component" value="Unassembled WGS sequence"/>
</dbReference>
<dbReference type="PRINTS" id="PR00080">
    <property type="entry name" value="SDRFAMILY"/>
</dbReference>
<evidence type="ECO:0000313" key="5">
    <source>
        <dbReference type="Proteomes" id="UP001595993"/>
    </source>
</evidence>
<gene>
    <name evidence="4" type="ORF">ACFO9E_21950</name>
</gene>
<dbReference type="PRINTS" id="PR00081">
    <property type="entry name" value="GDHRDH"/>
</dbReference>
<organism evidence="4 5">
    <name type="scientific">Streptomyces maoxianensis</name>
    <dbReference type="NCBI Taxonomy" id="1459942"/>
    <lineage>
        <taxon>Bacteria</taxon>
        <taxon>Bacillati</taxon>
        <taxon>Actinomycetota</taxon>
        <taxon>Actinomycetes</taxon>
        <taxon>Kitasatosporales</taxon>
        <taxon>Streptomycetaceae</taxon>
        <taxon>Streptomyces</taxon>
    </lineage>
</organism>
<protein>
    <submittedName>
        <fullName evidence="4">SDR family oxidoreductase</fullName>
    </submittedName>
</protein>
<dbReference type="EMBL" id="JBHSFE010000016">
    <property type="protein sequence ID" value="MFC4610445.1"/>
    <property type="molecule type" value="Genomic_DNA"/>
</dbReference>
<evidence type="ECO:0000313" key="4">
    <source>
        <dbReference type="EMBL" id="MFC4610445.1"/>
    </source>
</evidence>
<evidence type="ECO:0000256" key="2">
    <source>
        <dbReference type="ARBA" id="ARBA00023002"/>
    </source>
</evidence>
<dbReference type="InterPro" id="IPR020904">
    <property type="entry name" value="Sc_DH/Rdtase_CS"/>
</dbReference>
<dbReference type="NCBIfam" id="NF006117">
    <property type="entry name" value="PRK08264.1-3"/>
    <property type="match status" value="1"/>
</dbReference>
<name>A0ABV9GBL9_9ACTN</name>
<dbReference type="RefSeq" id="WP_381198453.1">
    <property type="nucleotide sequence ID" value="NZ_JBHSFE010000016.1"/>
</dbReference>
<accession>A0ABV9GBL9</accession>
<evidence type="ECO:0000256" key="3">
    <source>
        <dbReference type="RuleBase" id="RU000363"/>
    </source>
</evidence>
<dbReference type="SUPFAM" id="SSF51735">
    <property type="entry name" value="NAD(P)-binding Rossmann-fold domains"/>
    <property type="match status" value="1"/>
</dbReference>
<dbReference type="Gene3D" id="3.40.50.720">
    <property type="entry name" value="NAD(P)-binding Rossmann-like Domain"/>
    <property type="match status" value="1"/>
</dbReference>
<reference evidence="5" key="1">
    <citation type="journal article" date="2019" name="Int. J. Syst. Evol. Microbiol.">
        <title>The Global Catalogue of Microorganisms (GCM) 10K type strain sequencing project: providing services to taxonomists for standard genome sequencing and annotation.</title>
        <authorList>
            <consortium name="The Broad Institute Genomics Platform"/>
            <consortium name="The Broad Institute Genome Sequencing Center for Infectious Disease"/>
            <person name="Wu L."/>
            <person name="Ma J."/>
        </authorList>
    </citation>
    <scope>NUCLEOTIDE SEQUENCE [LARGE SCALE GENOMIC DNA]</scope>
    <source>
        <strain evidence="5">CGMCC 4.7139</strain>
    </source>
</reference>
<dbReference type="NCBIfam" id="NF006119">
    <property type="entry name" value="PRK08264.1-5"/>
    <property type="match status" value="1"/>
</dbReference>
<dbReference type="InterPro" id="IPR036291">
    <property type="entry name" value="NAD(P)-bd_dom_sf"/>
</dbReference>
<dbReference type="Pfam" id="PF00106">
    <property type="entry name" value="adh_short"/>
    <property type="match status" value="1"/>
</dbReference>